<accession>A0A819RDE8</accession>
<dbReference type="EMBL" id="CAJOAX010008646">
    <property type="protein sequence ID" value="CAF4038900.1"/>
    <property type="molecule type" value="Genomic_DNA"/>
</dbReference>
<name>A0A819RDE8_9BILA</name>
<protein>
    <submittedName>
        <fullName evidence="1">Uncharacterized protein</fullName>
    </submittedName>
</protein>
<dbReference type="Proteomes" id="UP000663823">
    <property type="component" value="Unassembled WGS sequence"/>
</dbReference>
<evidence type="ECO:0000313" key="2">
    <source>
        <dbReference type="Proteomes" id="UP000663823"/>
    </source>
</evidence>
<sequence length="157" mass="18302">MEFDMKDLHTILMNLFDENSIQAGKSNANNVCKTEPIEASGFTQQEKSSTAKTTPTTYIADFKCQQYCLVIFNNPKWSEILHRKSANIPTQMDQQQVQQQTLQPKIDRSVQSLVKNEKQDRSLDNQFIAQLRQLIKEYIKRTTRPLPLKYFLDLTEQ</sequence>
<evidence type="ECO:0000313" key="1">
    <source>
        <dbReference type="EMBL" id="CAF4038900.1"/>
    </source>
</evidence>
<reference evidence="1" key="1">
    <citation type="submission" date="2021-02" db="EMBL/GenBank/DDBJ databases">
        <authorList>
            <person name="Nowell W R."/>
        </authorList>
    </citation>
    <scope>NUCLEOTIDE SEQUENCE</scope>
</reference>
<gene>
    <name evidence="1" type="ORF">OTI717_LOCUS31024</name>
</gene>
<organism evidence="1 2">
    <name type="scientific">Rotaria sordida</name>
    <dbReference type="NCBI Taxonomy" id="392033"/>
    <lineage>
        <taxon>Eukaryota</taxon>
        <taxon>Metazoa</taxon>
        <taxon>Spiralia</taxon>
        <taxon>Gnathifera</taxon>
        <taxon>Rotifera</taxon>
        <taxon>Eurotatoria</taxon>
        <taxon>Bdelloidea</taxon>
        <taxon>Philodinida</taxon>
        <taxon>Philodinidae</taxon>
        <taxon>Rotaria</taxon>
    </lineage>
</organism>
<comment type="caution">
    <text evidence="1">The sequence shown here is derived from an EMBL/GenBank/DDBJ whole genome shotgun (WGS) entry which is preliminary data.</text>
</comment>
<proteinExistence type="predicted"/>
<dbReference type="AlphaFoldDB" id="A0A819RDE8"/>